<comment type="caution">
    <text evidence="2">The sequence shown here is derived from an EMBL/GenBank/DDBJ whole genome shotgun (WGS) entry which is preliminary data.</text>
</comment>
<dbReference type="AlphaFoldDB" id="A0AAD1XEL4"/>
<sequence length="306" mass="35200">MDKRTARSSQRLSISEMTSSNSGYSKGRNNRYIKVKPHNRLRNQSIDKTSTRTSEMNKSVDAATMRKSAHSFGLSFYRPPNNDYMWKKTPQYTISGGKVERYLDKHANSLKNIPCCTKYSKIHQWNSKWMGQFRRQKRVTMTQYFIDKAIHISSKTPASNQYKTDQKYKIKGNYKSSLEKFSAIDSITEEKKVIPAPSKYNLNHSLTLRKTTVAKIQKDNGKHSRMAKITKNSKPGPGSYDDQGSLEKTQWRPPQGVSMRIIKGASRYLDTIVQRKKKIPGVGNYKNLEKGYDITGSDVVKKRSKY</sequence>
<dbReference type="Proteomes" id="UP001295684">
    <property type="component" value="Unassembled WGS sequence"/>
</dbReference>
<feature type="compositionally biased region" description="Polar residues" evidence="1">
    <location>
        <begin position="7"/>
        <end position="24"/>
    </location>
</feature>
<dbReference type="EMBL" id="CAMPGE010013132">
    <property type="protein sequence ID" value="CAI2371875.1"/>
    <property type="molecule type" value="Genomic_DNA"/>
</dbReference>
<organism evidence="2 3">
    <name type="scientific">Euplotes crassus</name>
    <dbReference type="NCBI Taxonomy" id="5936"/>
    <lineage>
        <taxon>Eukaryota</taxon>
        <taxon>Sar</taxon>
        <taxon>Alveolata</taxon>
        <taxon>Ciliophora</taxon>
        <taxon>Intramacronucleata</taxon>
        <taxon>Spirotrichea</taxon>
        <taxon>Hypotrichia</taxon>
        <taxon>Euplotida</taxon>
        <taxon>Euplotidae</taxon>
        <taxon>Moneuplotes</taxon>
    </lineage>
</organism>
<name>A0AAD1XEL4_EUPCR</name>
<evidence type="ECO:0000256" key="1">
    <source>
        <dbReference type="SAM" id="MobiDB-lite"/>
    </source>
</evidence>
<feature type="region of interest" description="Disordered" evidence="1">
    <location>
        <begin position="217"/>
        <end position="253"/>
    </location>
</feature>
<evidence type="ECO:0000313" key="2">
    <source>
        <dbReference type="EMBL" id="CAI2371875.1"/>
    </source>
</evidence>
<feature type="region of interest" description="Disordered" evidence="1">
    <location>
        <begin position="1"/>
        <end position="32"/>
    </location>
</feature>
<keyword evidence="3" id="KW-1185">Reference proteome</keyword>
<proteinExistence type="predicted"/>
<reference evidence="2" key="1">
    <citation type="submission" date="2023-07" db="EMBL/GenBank/DDBJ databases">
        <authorList>
            <consortium name="AG Swart"/>
            <person name="Singh M."/>
            <person name="Singh A."/>
            <person name="Seah K."/>
            <person name="Emmerich C."/>
        </authorList>
    </citation>
    <scope>NUCLEOTIDE SEQUENCE</scope>
    <source>
        <strain evidence="2">DP1</strain>
    </source>
</reference>
<accession>A0AAD1XEL4</accession>
<gene>
    <name evidence="2" type="ORF">ECRASSUSDP1_LOCUS13200</name>
</gene>
<protein>
    <submittedName>
        <fullName evidence="2">Uncharacterized protein</fullName>
    </submittedName>
</protein>
<evidence type="ECO:0000313" key="3">
    <source>
        <dbReference type="Proteomes" id="UP001295684"/>
    </source>
</evidence>